<dbReference type="FunFam" id="3.30.200.20:FF:000769">
    <property type="entry name" value="Mitogen-activated protein kinase 14"/>
    <property type="match status" value="1"/>
</dbReference>
<organism evidence="12">
    <name type="scientific">Bugula neritina</name>
    <name type="common">Brown bryozoan</name>
    <name type="synonym">Sertularia neritina</name>
    <dbReference type="NCBI Taxonomy" id="10212"/>
    <lineage>
        <taxon>Eukaryota</taxon>
        <taxon>Metazoa</taxon>
        <taxon>Spiralia</taxon>
        <taxon>Lophotrochozoa</taxon>
        <taxon>Bryozoa</taxon>
        <taxon>Gymnolaemata</taxon>
        <taxon>Cheilostomatida</taxon>
        <taxon>Flustrina</taxon>
        <taxon>Buguloidea</taxon>
        <taxon>Bugulidae</taxon>
        <taxon>Bugula</taxon>
    </lineage>
</organism>
<evidence type="ECO:0000256" key="1">
    <source>
        <dbReference type="ARBA" id="ARBA00001946"/>
    </source>
</evidence>
<evidence type="ECO:0000256" key="8">
    <source>
        <dbReference type="ARBA" id="ARBA00022777"/>
    </source>
</evidence>
<dbReference type="EMBL" id="MG673525">
    <property type="protein sequence ID" value="AWS21310.1"/>
    <property type="molecule type" value="mRNA"/>
</dbReference>
<dbReference type="PANTHER" id="PTHR24055">
    <property type="entry name" value="MITOGEN-ACTIVATED PROTEIN KINASE"/>
    <property type="match status" value="1"/>
</dbReference>
<comment type="cofactor">
    <cofactor evidence="1">
        <name>Mg(2+)</name>
        <dbReference type="ChEBI" id="CHEBI:18420"/>
    </cofactor>
</comment>
<keyword evidence="4" id="KW-0723">Serine/threonine-protein kinase</keyword>
<evidence type="ECO:0000256" key="7">
    <source>
        <dbReference type="ARBA" id="ARBA00022741"/>
    </source>
</evidence>
<dbReference type="InterPro" id="IPR003527">
    <property type="entry name" value="MAP_kinase_CS"/>
</dbReference>
<dbReference type="Pfam" id="PF00069">
    <property type="entry name" value="Pkinase"/>
    <property type="match status" value="1"/>
</dbReference>
<dbReference type="PROSITE" id="PS50011">
    <property type="entry name" value="PROTEIN_KINASE_DOM"/>
    <property type="match status" value="1"/>
</dbReference>
<evidence type="ECO:0000256" key="5">
    <source>
        <dbReference type="ARBA" id="ARBA00022553"/>
    </source>
</evidence>
<keyword evidence="9 10" id="KW-0067">ATP-binding</keyword>
<feature type="domain" description="Protein kinase" evidence="11">
    <location>
        <begin position="31"/>
        <end position="315"/>
    </location>
</feature>
<keyword evidence="8" id="KW-0418">Kinase</keyword>
<sequence>MSGDQEVLTGVKDGYYRIELNKTVWEVPKRYQMLSPVGTGAYGQVCSALDTEKNMKVAIKKLTRPFQSPIHARRTFREIKMLKHMNHENIIGLLAIFTPATSIEKFSDVYLVTNLMGADLNNIVRTQKLTDEHVQFLIYQILRGLKYVHSAGIIHRDLKPSNIAVNEDCELKILDFGLARQADDSMTGYVATRWYRAPEIMLNWMHYNRTVDIWSVGCIMAELMTGKTLFPGNDQIDQLHKIMKLVGTPGPEFLKRITSDEARRYIASLQVMPKRDFREYFLGSNPDALDLLERMLDLDADRRITAPEALRHPYLAQYHDESDEPEAEPFDDSFEHVEKTVADWRLAVWGETNNFIPREEQL</sequence>
<reference evidence="12" key="1">
    <citation type="submission" date="2017-12" db="EMBL/GenBank/DDBJ databases">
        <authorList>
            <person name="Hurst M.R.H."/>
        </authorList>
    </citation>
    <scope>NUCLEOTIDE SEQUENCE</scope>
</reference>
<dbReference type="InterPro" id="IPR050117">
    <property type="entry name" value="MAPK"/>
</dbReference>
<evidence type="ECO:0000259" key="11">
    <source>
        <dbReference type="PROSITE" id="PS50011"/>
    </source>
</evidence>
<dbReference type="AlphaFoldDB" id="A0A2U9K5Z7"/>
<keyword evidence="6" id="KW-0808">Transferase</keyword>
<dbReference type="SMART" id="SM00220">
    <property type="entry name" value="S_TKc"/>
    <property type="match status" value="1"/>
</dbReference>
<dbReference type="InterPro" id="IPR011009">
    <property type="entry name" value="Kinase-like_dom_sf"/>
</dbReference>
<keyword evidence="7 10" id="KW-0547">Nucleotide-binding</keyword>
<dbReference type="InterPro" id="IPR008352">
    <property type="entry name" value="MAPK_HOG-like"/>
</dbReference>
<dbReference type="InterPro" id="IPR000719">
    <property type="entry name" value="Prot_kinase_dom"/>
</dbReference>
<dbReference type="SUPFAM" id="SSF56112">
    <property type="entry name" value="Protein kinase-like (PK-like)"/>
    <property type="match status" value="1"/>
</dbReference>
<dbReference type="Gene3D" id="1.10.510.10">
    <property type="entry name" value="Transferase(Phosphotransferase) domain 1"/>
    <property type="match status" value="1"/>
</dbReference>
<evidence type="ECO:0000313" key="12">
    <source>
        <dbReference type="EMBL" id="AWS21310.1"/>
    </source>
</evidence>
<evidence type="ECO:0000256" key="6">
    <source>
        <dbReference type="ARBA" id="ARBA00022679"/>
    </source>
</evidence>
<evidence type="ECO:0000256" key="4">
    <source>
        <dbReference type="ARBA" id="ARBA00022527"/>
    </source>
</evidence>
<dbReference type="PRINTS" id="PR01773">
    <property type="entry name" value="P38MAPKINASE"/>
</dbReference>
<dbReference type="CDD" id="cd07851">
    <property type="entry name" value="STKc_p38"/>
    <property type="match status" value="1"/>
</dbReference>
<name>A0A2U9K5Z7_BUGNE</name>
<dbReference type="PROSITE" id="PS00107">
    <property type="entry name" value="PROTEIN_KINASE_ATP"/>
    <property type="match status" value="1"/>
</dbReference>
<dbReference type="GO" id="GO:0005524">
    <property type="term" value="F:ATP binding"/>
    <property type="evidence" value="ECO:0007669"/>
    <property type="project" value="UniProtKB-UniRule"/>
</dbReference>
<evidence type="ECO:0000256" key="2">
    <source>
        <dbReference type="ARBA" id="ARBA00008832"/>
    </source>
</evidence>
<evidence type="ECO:0000256" key="10">
    <source>
        <dbReference type="PROSITE-ProRule" id="PRU10141"/>
    </source>
</evidence>
<evidence type="ECO:0000256" key="9">
    <source>
        <dbReference type="ARBA" id="ARBA00022840"/>
    </source>
</evidence>
<protein>
    <recommendedName>
        <fullName evidence="3">mitogen-activated protein kinase</fullName>
        <ecNumber evidence="3">2.7.11.24</ecNumber>
    </recommendedName>
</protein>
<dbReference type="GO" id="GO:0004707">
    <property type="term" value="F:MAP kinase activity"/>
    <property type="evidence" value="ECO:0007669"/>
    <property type="project" value="UniProtKB-EC"/>
</dbReference>
<dbReference type="EC" id="2.7.11.24" evidence="3"/>
<dbReference type="FunFam" id="1.10.510.10:FF:000063">
    <property type="entry name" value="Mitogen-activated protein kinase 14"/>
    <property type="match status" value="1"/>
</dbReference>
<evidence type="ECO:0000256" key="3">
    <source>
        <dbReference type="ARBA" id="ARBA00012411"/>
    </source>
</evidence>
<accession>A0A2U9K5Z7</accession>
<proteinExistence type="evidence at transcript level"/>
<keyword evidence="5" id="KW-0597">Phosphoprotein</keyword>
<dbReference type="Gene3D" id="3.30.200.20">
    <property type="entry name" value="Phosphorylase Kinase, domain 1"/>
    <property type="match status" value="1"/>
</dbReference>
<dbReference type="PROSITE" id="PS01351">
    <property type="entry name" value="MAPK"/>
    <property type="match status" value="1"/>
</dbReference>
<reference evidence="12" key="2">
    <citation type="journal article" date="2018" name="Biofouling">
        <title>Exploring the regulatory role of nitric oxide (NO) and the NO-p38MAPK/cGMP pathway in larval settlement of the bryozoan Bugula neritina.</title>
        <authorList>
            <person name="Yang X.X."/>
            <person name="Wong Y.H."/>
            <person name="Zhang Y."/>
            <person name="Zhang G."/>
            <person name="Qian P.Y."/>
        </authorList>
    </citation>
    <scope>NUCLEOTIDE SEQUENCE</scope>
</reference>
<comment type="similarity">
    <text evidence="2">Belongs to the protein kinase superfamily. CMGC Ser/Thr protein kinase family. MAP kinase subfamily.</text>
</comment>
<dbReference type="InterPro" id="IPR017441">
    <property type="entry name" value="Protein_kinase_ATP_BS"/>
</dbReference>
<feature type="binding site" evidence="10">
    <location>
        <position position="61"/>
    </location>
    <ligand>
        <name>ATP</name>
        <dbReference type="ChEBI" id="CHEBI:30616"/>
    </ligand>
</feature>